<dbReference type="InterPro" id="IPR024298">
    <property type="entry name" value="Sec16_Sec23-bd"/>
</dbReference>
<dbReference type="Pfam" id="PF12931">
    <property type="entry name" value="TPR_Sec16"/>
    <property type="match status" value="1"/>
</dbReference>
<evidence type="ECO:0000256" key="9">
    <source>
        <dbReference type="ARBA" id="ARBA00024687"/>
    </source>
</evidence>
<evidence type="ECO:0000313" key="13">
    <source>
        <dbReference type="EMBL" id="KOS21296.1"/>
    </source>
</evidence>
<dbReference type="Pfam" id="PF12932">
    <property type="entry name" value="Sec16"/>
    <property type="match status" value="1"/>
</dbReference>
<accession>A0A0M8MXG8</accession>
<evidence type="ECO:0000256" key="5">
    <source>
        <dbReference type="ARBA" id="ARBA00022892"/>
    </source>
</evidence>
<dbReference type="FunFam" id="1.25.40.1030:FF:000008">
    <property type="entry name" value="Protein transport protein sec16"/>
    <property type="match status" value="1"/>
</dbReference>
<dbReference type="PANTHER" id="PTHR13402">
    <property type="entry name" value="RGPR-RELATED"/>
    <property type="match status" value="1"/>
</dbReference>
<keyword evidence="7 10" id="KW-0072">Autophagy</keyword>
<dbReference type="Proteomes" id="UP000053831">
    <property type="component" value="Unassembled WGS sequence"/>
</dbReference>
<evidence type="ECO:0000256" key="7">
    <source>
        <dbReference type="ARBA" id="ARBA00023006"/>
    </source>
</evidence>
<evidence type="ECO:0000259" key="11">
    <source>
        <dbReference type="Pfam" id="PF12931"/>
    </source>
</evidence>
<dbReference type="CDD" id="cd09233">
    <property type="entry name" value="ACE1-Sec16-like"/>
    <property type="match status" value="1"/>
</dbReference>
<evidence type="ECO:0000256" key="1">
    <source>
        <dbReference type="ARBA" id="ARBA00004397"/>
    </source>
</evidence>
<dbReference type="GO" id="GO:0070973">
    <property type="term" value="P:protein localization to endoplasmic reticulum exit site"/>
    <property type="evidence" value="ECO:0007669"/>
    <property type="project" value="TreeGrafter"/>
</dbReference>
<evidence type="ECO:0000256" key="8">
    <source>
        <dbReference type="ARBA" id="ARBA00023136"/>
    </source>
</evidence>
<evidence type="ECO:0000256" key="2">
    <source>
        <dbReference type="ARBA" id="ARBA00005927"/>
    </source>
</evidence>
<dbReference type="OrthoDB" id="8918678at2759"/>
<evidence type="ECO:0000313" key="14">
    <source>
        <dbReference type="Proteomes" id="UP000053831"/>
    </source>
</evidence>
<keyword evidence="8 10" id="KW-0472">Membrane</keyword>
<feature type="domain" description="Sec16 central conserved" evidence="12">
    <location>
        <begin position="21"/>
        <end position="139"/>
    </location>
</feature>
<keyword evidence="14" id="KW-1185">Reference proteome</keyword>
<comment type="function">
    <text evidence="9 10">Involved in the initiation of assembly of the COPII coat required for the formation of transport vesicles from the endoplasmic reticulum (ER) and the selection of cargo molecules. Also involved in autophagy.</text>
</comment>
<reference evidence="13 14" key="1">
    <citation type="submission" date="2015-07" db="EMBL/GenBank/DDBJ databases">
        <title>The genome of the fungus Escovopsis weberi, a specialized disease agent of ant agriculture.</title>
        <authorList>
            <person name="de Man T.J."/>
            <person name="Stajich J.E."/>
            <person name="Kubicek C.P."/>
            <person name="Chenthamara K."/>
            <person name="Atanasova L."/>
            <person name="Druzhinina I.S."/>
            <person name="Birnbaum S."/>
            <person name="Barribeau S.M."/>
            <person name="Teiling C."/>
            <person name="Suen G."/>
            <person name="Currie C."/>
            <person name="Gerardo N.M."/>
        </authorList>
    </citation>
    <scope>NUCLEOTIDE SEQUENCE [LARGE SCALE GENOMIC DNA]</scope>
</reference>
<dbReference type="PANTHER" id="PTHR13402:SF6">
    <property type="entry name" value="SECRETORY 16, ISOFORM I"/>
    <property type="match status" value="1"/>
</dbReference>
<comment type="caution">
    <text evidence="13">The sequence shown here is derived from an EMBL/GenBank/DDBJ whole genome shotgun (WGS) entry which is preliminary data.</text>
</comment>
<proteinExistence type="inferred from homology"/>
<dbReference type="STRING" id="150374.A0A0M8MXG8"/>
<dbReference type="Gene3D" id="1.25.40.1030">
    <property type="match status" value="1"/>
</dbReference>
<dbReference type="EMBL" id="LGSR01000011">
    <property type="protein sequence ID" value="KOS21296.1"/>
    <property type="molecule type" value="Genomic_DNA"/>
</dbReference>
<gene>
    <name evidence="13" type="ORF">ESCO_006729</name>
</gene>
<dbReference type="GO" id="GO:0012507">
    <property type="term" value="C:ER to Golgi transport vesicle membrane"/>
    <property type="evidence" value="ECO:0007669"/>
    <property type="project" value="TreeGrafter"/>
</dbReference>
<dbReference type="GO" id="GO:0005789">
    <property type="term" value="C:endoplasmic reticulum membrane"/>
    <property type="evidence" value="ECO:0007669"/>
    <property type="project" value="UniProtKB-SubCell"/>
</dbReference>
<organism evidence="13 14">
    <name type="scientific">Escovopsis weberi</name>
    <dbReference type="NCBI Taxonomy" id="150374"/>
    <lineage>
        <taxon>Eukaryota</taxon>
        <taxon>Fungi</taxon>
        <taxon>Dikarya</taxon>
        <taxon>Ascomycota</taxon>
        <taxon>Pezizomycotina</taxon>
        <taxon>Sordariomycetes</taxon>
        <taxon>Hypocreomycetidae</taxon>
        <taxon>Hypocreales</taxon>
        <taxon>Hypocreaceae</taxon>
        <taxon>Escovopsis</taxon>
    </lineage>
</organism>
<keyword evidence="3 10" id="KW-0813">Transport</keyword>
<dbReference type="GO" id="GO:0015031">
    <property type="term" value="P:protein transport"/>
    <property type="evidence" value="ECO:0007669"/>
    <property type="project" value="UniProtKB-KW"/>
</dbReference>
<keyword evidence="6 10" id="KW-0653">Protein transport</keyword>
<dbReference type="GO" id="GO:0016192">
    <property type="term" value="P:vesicle-mediated transport"/>
    <property type="evidence" value="ECO:0007669"/>
    <property type="project" value="UniProtKB-KW"/>
</dbReference>
<protein>
    <recommendedName>
        <fullName evidence="10">Protein transport protein sec16</fullName>
    </recommendedName>
</protein>
<evidence type="ECO:0000256" key="4">
    <source>
        <dbReference type="ARBA" id="ARBA00022824"/>
    </source>
</evidence>
<evidence type="ECO:0000256" key="3">
    <source>
        <dbReference type="ARBA" id="ARBA00022448"/>
    </source>
</evidence>
<name>A0A0M8MXG8_ESCWE</name>
<comment type="subcellular location">
    <subcellularLocation>
        <location evidence="1">Endoplasmic reticulum membrane</location>
        <topology evidence="1">Peripheral membrane protein</topology>
        <orientation evidence="1">Cytoplasmic side</orientation>
    </subcellularLocation>
</comment>
<sequence length="601" mass="65515">MNMVAPTDGREHDPLQRWQGVPIFSWGVGGTIVTSFPKSVPRYVMNQAAPMMLRNAGEVKVRNIKDIEPLHERLSKFPGPLKGKSKKKGVLAWLSSGIDSLEKEGSSVPLHMQSSAEAKRATERLLLWKVLRVFIEFDGVLEGSPAVEKAVRAILSPDPSDESQAGAIPFGAATGLAGLPSTAATSMQSDGVDASAIDQIRRDLLRGDHETAVWAAVDKRLWGHAMLISHTVSPDLYKRVAQEFVRKEVNHPGHSNESLAALYKVLSGNYDDCVDELVPVHARAGLQLVSTEASSGFATGAIDGLDKWRETLTLVLSNRSADDVRGLNALGKLLSGYGRAEAAHICFIFSRSISVFGGMDDPNVDYVLLGSAHRQPSMQFAQDTEALQLSEVFEYGLSLSGAPSFAAGAPHLAAYKLHHVMTLAEYGQRDKALQYCDAIITAMSAQTRRSPYHHSILETAVADLMTRLKQAPKEESTSWMSKPTMNKVSDSMWNRFNKFVAGDEQDGNRASGEMDNGPFARITTPTISRSPSVTNFESFNMVSPPNYASPPLSIPATTSKYAPQAAQPGAVANPLVRAFPSRRELTAHDERQWIFPAWHGR</sequence>
<dbReference type="GO" id="GO:0070971">
    <property type="term" value="C:endoplasmic reticulum exit site"/>
    <property type="evidence" value="ECO:0007669"/>
    <property type="project" value="TreeGrafter"/>
</dbReference>
<evidence type="ECO:0000256" key="10">
    <source>
        <dbReference type="RuleBase" id="RU364101"/>
    </source>
</evidence>
<dbReference type="GO" id="GO:0007030">
    <property type="term" value="P:Golgi organization"/>
    <property type="evidence" value="ECO:0007669"/>
    <property type="project" value="TreeGrafter"/>
</dbReference>
<dbReference type="AlphaFoldDB" id="A0A0M8MXG8"/>
<comment type="similarity">
    <text evidence="2 10">Belongs to the SEC16 family.</text>
</comment>
<evidence type="ECO:0000259" key="12">
    <source>
        <dbReference type="Pfam" id="PF12932"/>
    </source>
</evidence>
<evidence type="ECO:0000256" key="6">
    <source>
        <dbReference type="ARBA" id="ARBA00022927"/>
    </source>
</evidence>
<dbReference type="GO" id="GO:0006914">
    <property type="term" value="P:autophagy"/>
    <property type="evidence" value="ECO:0007669"/>
    <property type="project" value="UniProtKB-KW"/>
</dbReference>
<feature type="domain" description="Sec16 Sec23-binding" evidence="11">
    <location>
        <begin position="200"/>
        <end position="503"/>
    </location>
</feature>
<keyword evidence="4 10" id="KW-0256">Endoplasmic reticulum</keyword>
<keyword evidence="5 10" id="KW-0931">ER-Golgi transport</keyword>
<dbReference type="InterPro" id="IPR024340">
    <property type="entry name" value="Sec16_CCD"/>
</dbReference>